<protein>
    <submittedName>
        <fullName evidence="5">Glucose-1-phosphate adenylyltransferase subunit GlgD</fullName>
    </submittedName>
</protein>
<reference evidence="5" key="2">
    <citation type="submission" date="2020-09" db="EMBL/GenBank/DDBJ databases">
        <authorList>
            <person name="Sun Q."/>
            <person name="Zhou Y."/>
        </authorList>
    </citation>
    <scope>NUCLEOTIDE SEQUENCE</scope>
    <source>
        <strain evidence="5">CGMCC 1.6333</strain>
    </source>
</reference>
<dbReference type="GO" id="GO:0005978">
    <property type="term" value="P:glycogen biosynthetic process"/>
    <property type="evidence" value="ECO:0007669"/>
    <property type="project" value="UniProtKB-KW"/>
</dbReference>
<organism evidence="5 6">
    <name type="scientific">Paraliobacillus quinghaiensis</name>
    <dbReference type="NCBI Taxonomy" id="470815"/>
    <lineage>
        <taxon>Bacteria</taxon>
        <taxon>Bacillati</taxon>
        <taxon>Bacillota</taxon>
        <taxon>Bacilli</taxon>
        <taxon>Bacillales</taxon>
        <taxon>Bacillaceae</taxon>
        <taxon>Paraliobacillus</taxon>
    </lineage>
</organism>
<dbReference type="SUPFAM" id="SSF53448">
    <property type="entry name" value="Nucleotide-diphospho-sugar transferases"/>
    <property type="match status" value="1"/>
</dbReference>
<keyword evidence="6" id="KW-1185">Reference proteome</keyword>
<dbReference type="PANTHER" id="PTHR43523:SF6">
    <property type="entry name" value="GLYCOGEN BIOSYNTHESIS PROTEIN GLGD"/>
    <property type="match status" value="1"/>
</dbReference>
<dbReference type="InterPro" id="IPR011832">
    <property type="entry name" value="GlgDAde_trans"/>
</dbReference>
<evidence type="ECO:0000313" key="6">
    <source>
        <dbReference type="Proteomes" id="UP000618460"/>
    </source>
</evidence>
<comment type="similarity">
    <text evidence="1">Belongs to the bacterial/plant glucose-1-phosphate adenylyltransferase family.</text>
</comment>
<accession>A0A917TDQ0</accession>
<dbReference type="Proteomes" id="UP000618460">
    <property type="component" value="Unassembled WGS sequence"/>
</dbReference>
<dbReference type="InterPro" id="IPR011831">
    <property type="entry name" value="ADP-Glc_PPase"/>
</dbReference>
<evidence type="ECO:0000313" key="5">
    <source>
        <dbReference type="EMBL" id="GGM19119.1"/>
    </source>
</evidence>
<sequence length="368" mass="42024">METMMGLINLEHEQDFLEELTYFRSGASMPFAARYRLIDFTLSNMVRSNIQEVAIFARNKYRSLMDHLGSGADWDLDRRHGGLFILPPDWNDPTDISKGDLKHFHNNLDYFKRGKSDYVLISGSQFISNTVYDDLFQHHLDNKADVTLLTTSYDTPLPEHDKCMKVDIDENGWVTGLSNDRKKQRIFSGVYIINKALLLDVIQDCIAHYKDHFFLDGISANLENLNVQSYHYDGYSAIVNSVDSYYRQNMKLLEKTAYKDLFLTGEHVLTKVGNQAPSNYQEHANVDHSLIATGCEINGEVTNSILFRGVKVHKDAVIKNSIIMQRCNIEAGAHLENVILDKDVTITKNQALHGAKEKPFVIAKRKKI</sequence>
<dbReference type="SUPFAM" id="SSF51161">
    <property type="entry name" value="Trimeric LpxA-like enzymes"/>
    <property type="match status" value="1"/>
</dbReference>
<name>A0A917TDQ0_9BACI</name>
<dbReference type="GO" id="GO:0008878">
    <property type="term" value="F:glucose-1-phosphate adenylyltransferase activity"/>
    <property type="evidence" value="ECO:0007669"/>
    <property type="project" value="InterPro"/>
</dbReference>
<reference evidence="5" key="1">
    <citation type="journal article" date="2014" name="Int. J. Syst. Evol. Microbiol.">
        <title>Complete genome sequence of Corynebacterium casei LMG S-19264T (=DSM 44701T), isolated from a smear-ripened cheese.</title>
        <authorList>
            <consortium name="US DOE Joint Genome Institute (JGI-PGF)"/>
            <person name="Walter F."/>
            <person name="Albersmeier A."/>
            <person name="Kalinowski J."/>
            <person name="Ruckert C."/>
        </authorList>
    </citation>
    <scope>NUCLEOTIDE SEQUENCE</scope>
    <source>
        <strain evidence="5">CGMCC 1.6333</strain>
    </source>
</reference>
<dbReference type="Pfam" id="PF00483">
    <property type="entry name" value="NTP_transferase"/>
    <property type="match status" value="1"/>
</dbReference>
<dbReference type="InterPro" id="IPR005835">
    <property type="entry name" value="NTP_transferase_dom"/>
</dbReference>
<evidence type="ECO:0000256" key="2">
    <source>
        <dbReference type="ARBA" id="ARBA00023056"/>
    </source>
</evidence>
<comment type="caution">
    <text evidence="5">The sequence shown here is derived from an EMBL/GenBank/DDBJ whole genome shotgun (WGS) entry which is preliminary data.</text>
</comment>
<proteinExistence type="inferred from homology"/>
<keyword evidence="5" id="KW-0808">Transferase</keyword>
<dbReference type="CDD" id="cd02508">
    <property type="entry name" value="ADP_Glucose_PP"/>
    <property type="match status" value="1"/>
</dbReference>
<evidence type="ECO:0000256" key="1">
    <source>
        <dbReference type="ARBA" id="ARBA00010443"/>
    </source>
</evidence>
<dbReference type="CDD" id="cd04651">
    <property type="entry name" value="LbH_G1P_AT_C"/>
    <property type="match status" value="1"/>
</dbReference>
<feature type="domain" description="Glucose-1-phosphate adenylyltransferase/Bifunctional protein GlmU-like C-terminal hexapeptide" evidence="4">
    <location>
        <begin position="281"/>
        <end position="350"/>
    </location>
</feature>
<keyword evidence="2" id="KW-0320">Glycogen biosynthesis</keyword>
<dbReference type="Pfam" id="PF24894">
    <property type="entry name" value="Hexapep_GlmU"/>
    <property type="match status" value="1"/>
</dbReference>
<keyword evidence="5" id="KW-0548">Nucleotidyltransferase</keyword>
<dbReference type="OrthoDB" id="9801810at2"/>
<dbReference type="Gene3D" id="2.160.10.10">
    <property type="entry name" value="Hexapeptide repeat proteins"/>
    <property type="match status" value="1"/>
</dbReference>
<dbReference type="RefSeq" id="WP_117152670.1">
    <property type="nucleotide sequence ID" value="NZ_BMLG01000001.1"/>
</dbReference>
<gene>
    <name evidence="5" type="primary">glgD</name>
    <name evidence="5" type="ORF">GCM10011351_01180</name>
</gene>
<dbReference type="NCBIfam" id="TIGR02092">
    <property type="entry name" value="glgD"/>
    <property type="match status" value="1"/>
</dbReference>
<dbReference type="InterPro" id="IPR011004">
    <property type="entry name" value="Trimer_LpxA-like_sf"/>
</dbReference>
<dbReference type="InterPro" id="IPR029044">
    <property type="entry name" value="Nucleotide-diphossugar_trans"/>
</dbReference>
<dbReference type="EMBL" id="BMLG01000001">
    <property type="protein sequence ID" value="GGM19119.1"/>
    <property type="molecule type" value="Genomic_DNA"/>
</dbReference>
<evidence type="ECO:0000259" key="3">
    <source>
        <dbReference type="Pfam" id="PF00483"/>
    </source>
</evidence>
<dbReference type="Gene3D" id="3.90.550.10">
    <property type="entry name" value="Spore Coat Polysaccharide Biosynthesis Protein SpsA, Chain A"/>
    <property type="match status" value="1"/>
</dbReference>
<dbReference type="PANTHER" id="PTHR43523">
    <property type="entry name" value="GLUCOSE-1-PHOSPHATE ADENYLYLTRANSFERASE-RELATED"/>
    <property type="match status" value="1"/>
</dbReference>
<evidence type="ECO:0000259" key="4">
    <source>
        <dbReference type="Pfam" id="PF24894"/>
    </source>
</evidence>
<feature type="domain" description="Nucleotidyl transferase" evidence="3">
    <location>
        <begin position="19"/>
        <end position="252"/>
    </location>
</feature>
<dbReference type="InterPro" id="IPR056818">
    <property type="entry name" value="GlmU/GlgC-like_hexapep"/>
</dbReference>
<dbReference type="AlphaFoldDB" id="A0A917TDQ0"/>